<dbReference type="OrthoDB" id="5370059at2759"/>
<feature type="repeat" description="RCC1" evidence="1">
    <location>
        <begin position="255"/>
        <end position="324"/>
    </location>
</feature>
<protein>
    <submittedName>
        <fullName evidence="2">Uncharacterized protein</fullName>
    </submittedName>
</protein>
<dbReference type="PRINTS" id="PR00633">
    <property type="entry name" value="RCCNDNSATION"/>
</dbReference>
<gene>
    <name evidence="2" type="primary">106094637</name>
</gene>
<evidence type="ECO:0000256" key="1">
    <source>
        <dbReference type="PROSITE-ProRule" id="PRU00235"/>
    </source>
</evidence>
<name>A0A1I8Q0J4_STOCA</name>
<organism evidence="2 3">
    <name type="scientific">Stomoxys calcitrans</name>
    <name type="common">Stable fly</name>
    <name type="synonym">Conops calcitrans</name>
    <dbReference type="NCBI Taxonomy" id="35570"/>
    <lineage>
        <taxon>Eukaryota</taxon>
        <taxon>Metazoa</taxon>
        <taxon>Ecdysozoa</taxon>
        <taxon>Arthropoda</taxon>
        <taxon>Hexapoda</taxon>
        <taxon>Insecta</taxon>
        <taxon>Pterygota</taxon>
        <taxon>Neoptera</taxon>
        <taxon>Endopterygota</taxon>
        <taxon>Diptera</taxon>
        <taxon>Brachycera</taxon>
        <taxon>Muscomorpha</taxon>
        <taxon>Muscoidea</taxon>
        <taxon>Muscidae</taxon>
        <taxon>Stomoxys</taxon>
    </lineage>
</organism>
<dbReference type="VEuPathDB" id="VectorBase:SCAU012732"/>
<accession>A0A1I8Q0J4</accession>
<dbReference type="SUPFAM" id="SSF50985">
    <property type="entry name" value="RCC1/BLIP-II"/>
    <property type="match status" value="1"/>
</dbReference>
<dbReference type="AlphaFoldDB" id="A0A1I8Q0J4"/>
<proteinExistence type="predicted"/>
<dbReference type="PROSITE" id="PS00626">
    <property type="entry name" value="RCC1_2"/>
    <property type="match status" value="1"/>
</dbReference>
<dbReference type="InterPro" id="IPR052830">
    <property type="entry name" value="RCC1_domain-containing"/>
</dbReference>
<dbReference type="InterPro" id="IPR000408">
    <property type="entry name" value="Reg_chr_condens"/>
</dbReference>
<dbReference type="Proteomes" id="UP000095300">
    <property type="component" value="Unassembled WGS sequence"/>
</dbReference>
<dbReference type="EnsemblMetazoa" id="SCAU012732-RB">
    <property type="protein sequence ID" value="SCAU012732-PB"/>
    <property type="gene ID" value="SCAU012732"/>
</dbReference>
<dbReference type="PANTHER" id="PTHR46849:SF1">
    <property type="entry name" value="RCC1 DOMAIN-CONTAINING PROTEIN 1"/>
    <property type="match status" value="1"/>
</dbReference>
<evidence type="ECO:0000313" key="2">
    <source>
        <dbReference type="EnsemblMetazoa" id="SCAU012732-PB"/>
    </source>
</evidence>
<dbReference type="STRING" id="35570.A0A1I8Q0J4"/>
<sequence>MADGGESSINLDYPLKMVASNASNWVVSGYNSFGQLNPSYSGQTIQQFQEFQPPFESNSLLLSCSWSYIAVADGCSLQLQGFVSGGIKIIKSITTDISINSLASCDNFCLILLENGKVYKCSLQNDKEKLEEVNFQRNLTIPVESNFHHGIRHVACGNKIMAAIGTSNEVFAGVTQVYQLPKTIRPKLLVCGFEHALLLTFSGDIYSWGNGLRGQLGNDVSSVEEVPVLVEALAGIEVTHISASGWHSCAISSFGDLYAWGYNSNGQLGIRVFKNESCFLKTPAVYPLPQLIDVICRCAGSNRINCTPIKVATGARHTVLLMDCGSIFATGWNVYGQLGSGNTKILDAFEFIMNVTCNVENTKIICGSWCTFIGF</sequence>
<evidence type="ECO:0000313" key="3">
    <source>
        <dbReference type="Proteomes" id="UP000095300"/>
    </source>
</evidence>
<dbReference type="Pfam" id="PF00415">
    <property type="entry name" value="RCC1"/>
    <property type="match status" value="2"/>
</dbReference>
<keyword evidence="3" id="KW-1185">Reference proteome</keyword>
<reference evidence="2" key="1">
    <citation type="submission" date="2020-05" db="UniProtKB">
        <authorList>
            <consortium name="EnsemblMetazoa"/>
        </authorList>
    </citation>
    <scope>IDENTIFICATION</scope>
    <source>
        <strain evidence="2">USDA</strain>
    </source>
</reference>
<dbReference type="PROSITE" id="PS50012">
    <property type="entry name" value="RCC1_3"/>
    <property type="match status" value="2"/>
</dbReference>
<dbReference type="InterPro" id="IPR009091">
    <property type="entry name" value="RCC1/BLIP-II"/>
</dbReference>
<feature type="repeat" description="RCC1" evidence="1">
    <location>
        <begin position="203"/>
        <end position="254"/>
    </location>
</feature>
<dbReference type="Gene3D" id="2.130.10.30">
    <property type="entry name" value="Regulator of chromosome condensation 1/beta-lactamase-inhibitor protein II"/>
    <property type="match status" value="2"/>
</dbReference>
<dbReference type="PANTHER" id="PTHR46849">
    <property type="entry name" value="RCC1 DOMAIN-CONTAINING PROTEIN 1"/>
    <property type="match status" value="1"/>
</dbReference>